<gene>
    <name evidence="2" type="ORF">J4E00_17565</name>
</gene>
<accession>A0ABS3QI20</accession>
<comment type="caution">
    <text evidence="2">The sequence shown here is derived from an EMBL/GenBank/DDBJ whole genome shotgun (WGS) entry which is preliminary data.</text>
</comment>
<evidence type="ECO:0000313" key="2">
    <source>
        <dbReference type="EMBL" id="MBO2010872.1"/>
    </source>
</evidence>
<organism evidence="2 3">
    <name type="scientific">Hymenobacter negativus</name>
    <dbReference type="NCBI Taxonomy" id="2795026"/>
    <lineage>
        <taxon>Bacteria</taxon>
        <taxon>Pseudomonadati</taxon>
        <taxon>Bacteroidota</taxon>
        <taxon>Cytophagia</taxon>
        <taxon>Cytophagales</taxon>
        <taxon>Hymenobacteraceae</taxon>
        <taxon>Hymenobacter</taxon>
    </lineage>
</organism>
<protein>
    <recommendedName>
        <fullName evidence="1">Mrr-like domain-containing protein</fullName>
    </recommendedName>
</protein>
<dbReference type="EMBL" id="JAGETZ010000008">
    <property type="protein sequence ID" value="MBO2010872.1"/>
    <property type="molecule type" value="Genomic_DNA"/>
</dbReference>
<dbReference type="InterPro" id="IPR039442">
    <property type="entry name" value="Mrr-like_dom"/>
</dbReference>
<evidence type="ECO:0000259" key="1">
    <source>
        <dbReference type="Pfam" id="PF13156"/>
    </source>
</evidence>
<dbReference type="Pfam" id="PF13156">
    <property type="entry name" value="Mrr_cat_2"/>
    <property type="match status" value="1"/>
</dbReference>
<keyword evidence="3" id="KW-1185">Reference proteome</keyword>
<dbReference type="RefSeq" id="WP_208176528.1">
    <property type="nucleotide sequence ID" value="NZ_JAGETZ010000008.1"/>
</dbReference>
<name>A0ABS3QI20_9BACT</name>
<feature type="domain" description="Mrr-like" evidence="1">
    <location>
        <begin position="18"/>
        <end position="108"/>
    </location>
</feature>
<proteinExistence type="predicted"/>
<sequence length="397" mass="45019">MQKQLRKPANWQDFETLCKKLWGEIWQAPNEIKKNGRTGQAQAGVDVSAIPFGQNGYWGIQCKGKDDYTNARLSKEEIDSELEKSRAFTPALEGLIFATTANKDAVIEQYVRELDLASRQAGGPKILLFCWEDIADLIEENRITYNWYILEQKFATSFAVEVGFQTETGATSSELEIEPVFVRKIKIYELDDPDTPPQVQQLVINGQTIRYRPPMPVPGHLRRLMESTALFRNIGAMQATSLYGSTINHATKEVGFSLTNSGHQVIEDWKVQFEFMGSFKELDTNTGSSGSFGLPAIRPFNSGTWVDGNRVGFSSPSNKPWVQGDTRSLEVYVRPDQREYTLPIHWHLRARDYSTKGELTLHIKPKYENAFEVEKVATVEELREPELISIEEKKGKG</sequence>
<dbReference type="Proteomes" id="UP000664369">
    <property type="component" value="Unassembled WGS sequence"/>
</dbReference>
<reference evidence="2 3" key="1">
    <citation type="submission" date="2021-03" db="EMBL/GenBank/DDBJ databases">
        <authorList>
            <person name="Kim M.K."/>
        </authorList>
    </citation>
    <scope>NUCLEOTIDE SEQUENCE [LARGE SCALE GENOMIC DNA]</scope>
    <source>
        <strain evidence="2 3">BT442</strain>
    </source>
</reference>
<evidence type="ECO:0000313" key="3">
    <source>
        <dbReference type="Proteomes" id="UP000664369"/>
    </source>
</evidence>